<comment type="caution">
    <text evidence="5">The sequence shown here is derived from an EMBL/GenBank/DDBJ whole genome shotgun (WGS) entry which is preliminary data.</text>
</comment>
<dbReference type="SUPFAM" id="SSF52129">
    <property type="entry name" value="Caspase-like"/>
    <property type="match status" value="1"/>
</dbReference>
<accession>A0A8X6NDS1</accession>
<dbReference type="OrthoDB" id="6116485at2759"/>
<dbReference type="AlphaFoldDB" id="A0A8X6NDS1"/>
<dbReference type="InterPro" id="IPR001309">
    <property type="entry name" value="Pept_C14_p20"/>
</dbReference>
<feature type="domain" description="Caspase family p10" evidence="3">
    <location>
        <begin position="360"/>
        <end position="452"/>
    </location>
</feature>
<evidence type="ECO:0000256" key="2">
    <source>
        <dbReference type="RuleBase" id="RU003971"/>
    </source>
</evidence>
<dbReference type="SMART" id="SM00115">
    <property type="entry name" value="CASc"/>
    <property type="match status" value="1"/>
</dbReference>
<name>A0A8X6NDS1_NEPPI</name>
<reference evidence="5" key="1">
    <citation type="submission" date="2020-08" db="EMBL/GenBank/DDBJ databases">
        <title>Multicomponent nature underlies the extraordinary mechanical properties of spider dragline silk.</title>
        <authorList>
            <person name="Kono N."/>
            <person name="Nakamura H."/>
            <person name="Mori M."/>
            <person name="Yoshida Y."/>
            <person name="Ohtoshi R."/>
            <person name="Malay A.D."/>
            <person name="Moran D.A.P."/>
            <person name="Tomita M."/>
            <person name="Numata K."/>
            <person name="Arakawa K."/>
        </authorList>
    </citation>
    <scope>NUCLEOTIDE SEQUENCE</scope>
</reference>
<dbReference type="PROSITE" id="PS01122">
    <property type="entry name" value="CASPASE_CYS"/>
    <property type="match status" value="1"/>
</dbReference>
<dbReference type="InterPro" id="IPR033139">
    <property type="entry name" value="Caspase_cys_AS"/>
</dbReference>
<sequence>MATSDVKVDAIPVVVNDIPEPPPHILDEVMHKLTENDYRSIFFLLIEKIKLNNFSFLIWKDEKYMQDKFRNIYYEFRYREALLIEILGTMQKYESLKLLGTCKHIFERDKETFTQINSKWKCLYEVCDQLTDGEVEYLKEKLFPDNSALNLCCAEELFCLAFLKDKLQENNWRDRLAKLFKDFHPDCYNLIISFKDSKLNYYPVRRPTKLSPCGIAVIMNHVKFYHHGLGDRPESSLDAEALKKLWESYGFTTKIHMNLTDKEVFDVFKSLSKMDHSHYDVFVACYLSHGDEGVVYPSKGDPIKLSDLLDIMSNDCETLVGKPKLFFVQACQGRQIQTGIGNRVISEYPRSETRVRPSRLTKNAAFRSDVLMYNSSIEGYVSFREGRGSWFISELVTEIEKHGEEMTIINVLTKVEKNVTEKEGIIFNSNITTCKQTPVMYNTLTNELKLKKLVPS</sequence>
<dbReference type="PANTHER" id="PTHR10454:SF210">
    <property type="entry name" value="CASPASE-2"/>
    <property type="match status" value="1"/>
</dbReference>
<dbReference type="InterPro" id="IPR011600">
    <property type="entry name" value="Pept_C14_caspase"/>
</dbReference>
<dbReference type="InterPro" id="IPR029030">
    <property type="entry name" value="Caspase-like_dom_sf"/>
</dbReference>
<evidence type="ECO:0000313" key="5">
    <source>
        <dbReference type="EMBL" id="GFT07872.1"/>
    </source>
</evidence>
<dbReference type="Pfam" id="PF00656">
    <property type="entry name" value="Peptidase_C14"/>
    <property type="match status" value="1"/>
</dbReference>
<evidence type="ECO:0000259" key="3">
    <source>
        <dbReference type="PROSITE" id="PS50207"/>
    </source>
</evidence>
<comment type="similarity">
    <text evidence="1 2">Belongs to the peptidase C14A family.</text>
</comment>
<dbReference type="PROSITE" id="PS50207">
    <property type="entry name" value="CASPASE_P10"/>
    <property type="match status" value="1"/>
</dbReference>
<dbReference type="EMBL" id="BMAW01103163">
    <property type="protein sequence ID" value="GFT07872.1"/>
    <property type="molecule type" value="Genomic_DNA"/>
</dbReference>
<keyword evidence="6" id="KW-1185">Reference proteome</keyword>
<proteinExistence type="inferred from homology"/>
<dbReference type="InterPro" id="IPR002138">
    <property type="entry name" value="Pept_C14_p10"/>
</dbReference>
<feature type="domain" description="Caspase family p20" evidence="4">
    <location>
        <begin position="212"/>
        <end position="335"/>
    </location>
</feature>
<dbReference type="Gene3D" id="3.40.50.1460">
    <property type="match status" value="1"/>
</dbReference>
<dbReference type="GO" id="GO:0004197">
    <property type="term" value="F:cysteine-type endopeptidase activity"/>
    <property type="evidence" value="ECO:0007669"/>
    <property type="project" value="InterPro"/>
</dbReference>
<dbReference type="PRINTS" id="PR00376">
    <property type="entry name" value="IL1BCENZYME"/>
</dbReference>
<dbReference type="PROSITE" id="PS50208">
    <property type="entry name" value="CASPASE_P20"/>
    <property type="match status" value="1"/>
</dbReference>
<organism evidence="5 6">
    <name type="scientific">Nephila pilipes</name>
    <name type="common">Giant wood spider</name>
    <name type="synonym">Nephila maculata</name>
    <dbReference type="NCBI Taxonomy" id="299642"/>
    <lineage>
        <taxon>Eukaryota</taxon>
        <taxon>Metazoa</taxon>
        <taxon>Ecdysozoa</taxon>
        <taxon>Arthropoda</taxon>
        <taxon>Chelicerata</taxon>
        <taxon>Arachnida</taxon>
        <taxon>Araneae</taxon>
        <taxon>Araneomorphae</taxon>
        <taxon>Entelegynae</taxon>
        <taxon>Araneoidea</taxon>
        <taxon>Nephilidae</taxon>
        <taxon>Nephila</taxon>
    </lineage>
</organism>
<protein>
    <submittedName>
        <fullName evidence="5">Caspase-3</fullName>
    </submittedName>
</protein>
<dbReference type="GO" id="GO:0006508">
    <property type="term" value="P:proteolysis"/>
    <property type="evidence" value="ECO:0007669"/>
    <property type="project" value="InterPro"/>
</dbReference>
<dbReference type="PANTHER" id="PTHR10454">
    <property type="entry name" value="CASPASE"/>
    <property type="match status" value="1"/>
</dbReference>
<dbReference type="Proteomes" id="UP000887013">
    <property type="component" value="Unassembled WGS sequence"/>
</dbReference>
<gene>
    <name evidence="5" type="primary">CASP3</name>
    <name evidence="5" type="ORF">NPIL_574471</name>
</gene>
<evidence type="ECO:0000256" key="1">
    <source>
        <dbReference type="ARBA" id="ARBA00010134"/>
    </source>
</evidence>
<dbReference type="InterPro" id="IPR015917">
    <property type="entry name" value="Pept_C14A"/>
</dbReference>
<evidence type="ECO:0000313" key="6">
    <source>
        <dbReference type="Proteomes" id="UP000887013"/>
    </source>
</evidence>
<dbReference type="InterPro" id="IPR002398">
    <property type="entry name" value="Pept_C14"/>
</dbReference>
<evidence type="ECO:0000259" key="4">
    <source>
        <dbReference type="PROSITE" id="PS50208"/>
    </source>
</evidence>